<evidence type="ECO:0000313" key="3">
    <source>
        <dbReference type="Proteomes" id="UP001519460"/>
    </source>
</evidence>
<evidence type="ECO:0000256" key="1">
    <source>
        <dbReference type="SAM" id="SignalP"/>
    </source>
</evidence>
<reference evidence="2 3" key="1">
    <citation type="journal article" date="2023" name="Sci. Data">
        <title>Genome assembly of the Korean intertidal mud-creeper Batillaria attramentaria.</title>
        <authorList>
            <person name="Patra A.K."/>
            <person name="Ho P.T."/>
            <person name="Jun S."/>
            <person name="Lee S.J."/>
            <person name="Kim Y."/>
            <person name="Won Y.J."/>
        </authorList>
    </citation>
    <scope>NUCLEOTIDE SEQUENCE [LARGE SCALE GENOMIC DNA]</scope>
    <source>
        <strain evidence="2">Wonlab-2016</strain>
    </source>
</reference>
<dbReference type="EMBL" id="JACVVK020000014">
    <property type="protein sequence ID" value="KAK7504693.1"/>
    <property type="molecule type" value="Genomic_DNA"/>
</dbReference>
<evidence type="ECO:0000313" key="2">
    <source>
        <dbReference type="EMBL" id="KAK7504693.1"/>
    </source>
</evidence>
<keyword evidence="3" id="KW-1185">Reference proteome</keyword>
<gene>
    <name evidence="2" type="ORF">BaRGS_00004179</name>
</gene>
<keyword evidence="1" id="KW-0732">Signal</keyword>
<dbReference type="AlphaFoldDB" id="A0ABD0M079"/>
<feature type="signal peptide" evidence="1">
    <location>
        <begin position="1"/>
        <end position="22"/>
    </location>
</feature>
<protein>
    <submittedName>
        <fullName evidence="2">Uncharacterized protein</fullName>
    </submittedName>
</protein>
<sequence>MKQKPALRQPLLVFALASIVLSQNNFANKTTSSTWQTDTNMTEKKKITKDTGTIVENMLSDQDGISEYPPNQTTLSSRDVQKLVSYYTTLSMVKEES</sequence>
<feature type="chain" id="PRO_5044763506" evidence="1">
    <location>
        <begin position="23"/>
        <end position="97"/>
    </location>
</feature>
<comment type="caution">
    <text evidence="2">The sequence shown here is derived from an EMBL/GenBank/DDBJ whole genome shotgun (WGS) entry which is preliminary data.</text>
</comment>
<accession>A0ABD0M079</accession>
<proteinExistence type="predicted"/>
<dbReference type="Proteomes" id="UP001519460">
    <property type="component" value="Unassembled WGS sequence"/>
</dbReference>
<organism evidence="2 3">
    <name type="scientific">Batillaria attramentaria</name>
    <dbReference type="NCBI Taxonomy" id="370345"/>
    <lineage>
        <taxon>Eukaryota</taxon>
        <taxon>Metazoa</taxon>
        <taxon>Spiralia</taxon>
        <taxon>Lophotrochozoa</taxon>
        <taxon>Mollusca</taxon>
        <taxon>Gastropoda</taxon>
        <taxon>Caenogastropoda</taxon>
        <taxon>Sorbeoconcha</taxon>
        <taxon>Cerithioidea</taxon>
        <taxon>Batillariidae</taxon>
        <taxon>Batillaria</taxon>
    </lineage>
</organism>
<name>A0ABD0M079_9CAEN</name>